<dbReference type="InterPro" id="IPR007061">
    <property type="entry name" value="MST-like"/>
</dbReference>
<dbReference type="Pfam" id="PF04978">
    <property type="entry name" value="MST"/>
    <property type="match status" value="1"/>
</dbReference>
<protein>
    <submittedName>
        <fullName evidence="1">Mini-circle protein</fullName>
    </submittedName>
</protein>
<organism evidence="1 2">
    <name type="scientific">Cellulomonas carbonis T26</name>
    <dbReference type="NCBI Taxonomy" id="947969"/>
    <lineage>
        <taxon>Bacteria</taxon>
        <taxon>Bacillati</taxon>
        <taxon>Actinomycetota</taxon>
        <taxon>Actinomycetes</taxon>
        <taxon>Micrococcales</taxon>
        <taxon>Cellulomonadaceae</taxon>
        <taxon>Cellulomonas</taxon>
    </lineage>
</organism>
<keyword evidence="2" id="KW-1185">Reference proteome</keyword>
<accession>A0A0A0BNS4</accession>
<dbReference type="Proteomes" id="UP000029839">
    <property type="component" value="Unassembled WGS sequence"/>
</dbReference>
<evidence type="ECO:0000313" key="1">
    <source>
        <dbReference type="EMBL" id="KGM10143.1"/>
    </source>
</evidence>
<proteinExistence type="predicted"/>
<dbReference type="Gene3D" id="1.20.120.450">
    <property type="entry name" value="dinb family like domain"/>
    <property type="match status" value="1"/>
</dbReference>
<evidence type="ECO:0000313" key="2">
    <source>
        <dbReference type="Proteomes" id="UP000029839"/>
    </source>
</evidence>
<gene>
    <name evidence="1" type="ORF">N868_16415</name>
</gene>
<comment type="caution">
    <text evidence="1">The sequence shown here is derived from an EMBL/GenBank/DDBJ whole genome shotgun (WGS) entry which is preliminary data.</text>
</comment>
<sequence>MVDEQGRPEPPLTGDELSTLLGFLEFHRATLAWKCSGLDAAALRATLPPSTMTLGGLLKHLAYVEDSWFGEVLLGQEPVAPWDTVDWSADRDWDWHSAADDEPDALRRLCEDAVVRARRSVEQALADGGLDRLADRRKADGSAPNLRWILVHMVEEYARHNGHADLLREAVDGATGE</sequence>
<name>A0A0A0BNS4_9CELL</name>
<reference evidence="1 2" key="2">
    <citation type="journal article" date="2015" name="Stand. Genomic Sci.">
        <title>Draft genome sequence of Cellulomonas carbonis T26(T) and comparative analysis of six Cellulomonas genomes.</title>
        <authorList>
            <person name="Zhuang W."/>
            <person name="Zhang S."/>
            <person name="Xia X."/>
            <person name="Wang G."/>
        </authorList>
    </citation>
    <scope>NUCLEOTIDE SEQUENCE [LARGE SCALE GENOMIC DNA]</scope>
    <source>
        <strain evidence="1 2">T26</strain>
    </source>
</reference>
<dbReference type="SUPFAM" id="SSF109854">
    <property type="entry name" value="DinB/YfiT-like putative metalloenzymes"/>
    <property type="match status" value="1"/>
</dbReference>
<dbReference type="AlphaFoldDB" id="A0A0A0BNS4"/>
<dbReference type="EMBL" id="AXCY01000061">
    <property type="protein sequence ID" value="KGM10143.1"/>
    <property type="molecule type" value="Genomic_DNA"/>
</dbReference>
<reference evidence="1 2" key="1">
    <citation type="submission" date="2013-08" db="EMBL/GenBank/DDBJ databases">
        <title>Genome sequencing of Cellulomonas carbonis T26.</title>
        <authorList>
            <person name="Chen F."/>
            <person name="Li Y."/>
            <person name="Wang G."/>
        </authorList>
    </citation>
    <scope>NUCLEOTIDE SEQUENCE [LARGE SCALE GENOMIC DNA]</scope>
    <source>
        <strain evidence="1 2">T26</strain>
    </source>
</reference>
<dbReference type="InterPro" id="IPR034660">
    <property type="entry name" value="DinB/YfiT-like"/>
</dbReference>